<gene>
    <name evidence="2" type="ORF">QYM36_000651</name>
</gene>
<proteinExistence type="predicted"/>
<evidence type="ECO:0000313" key="2">
    <source>
        <dbReference type="EMBL" id="KAK2726265.1"/>
    </source>
</evidence>
<dbReference type="PANTHER" id="PTHR21010">
    <property type="entry name" value="AGAP001581-PA"/>
    <property type="match status" value="1"/>
</dbReference>
<sequence>MPLKDNKRITQRMDSRNNLVGKFTQSVKRMVQEVKEDEGDLVRNDVLATNERLRSVRLRLEDSYGIAKRAIQTLHVNYDESKVSSLFQRYRKLKSMIKEVVRLEAQYWLLVDTPKQEKQEPVPTYVLRVCIALEKSQKPGEGVKTSAKLAEEEGRRRERTDRLAGQLRCIQSFSDSTKVHHVKGYD</sequence>
<evidence type="ECO:0000256" key="1">
    <source>
        <dbReference type="SAM" id="MobiDB-lite"/>
    </source>
</evidence>
<keyword evidence="3" id="KW-1185">Reference proteome</keyword>
<organism evidence="2 3">
    <name type="scientific">Artemia franciscana</name>
    <name type="common">Brine shrimp</name>
    <name type="synonym">Artemia sanfranciscana</name>
    <dbReference type="NCBI Taxonomy" id="6661"/>
    <lineage>
        <taxon>Eukaryota</taxon>
        <taxon>Metazoa</taxon>
        <taxon>Ecdysozoa</taxon>
        <taxon>Arthropoda</taxon>
        <taxon>Crustacea</taxon>
        <taxon>Branchiopoda</taxon>
        <taxon>Anostraca</taxon>
        <taxon>Artemiidae</taxon>
        <taxon>Artemia</taxon>
    </lineage>
</organism>
<name>A0AA88I8P1_ARTSF</name>
<dbReference type="AlphaFoldDB" id="A0AA88I8P1"/>
<accession>A0AA88I8P1</accession>
<dbReference type="PANTHER" id="PTHR21010:SF3">
    <property type="entry name" value="DAXX"/>
    <property type="match status" value="1"/>
</dbReference>
<protein>
    <submittedName>
        <fullName evidence="2">Uncharacterized protein</fullName>
    </submittedName>
</protein>
<feature type="region of interest" description="Disordered" evidence="1">
    <location>
        <begin position="141"/>
        <end position="160"/>
    </location>
</feature>
<feature type="compositionally biased region" description="Basic and acidic residues" evidence="1">
    <location>
        <begin position="149"/>
        <end position="160"/>
    </location>
</feature>
<comment type="caution">
    <text evidence="2">The sequence shown here is derived from an EMBL/GenBank/DDBJ whole genome shotgun (WGS) entry which is preliminary data.</text>
</comment>
<dbReference type="EMBL" id="JAVRJZ010000002">
    <property type="protein sequence ID" value="KAK2726265.1"/>
    <property type="molecule type" value="Genomic_DNA"/>
</dbReference>
<reference evidence="2" key="1">
    <citation type="submission" date="2023-07" db="EMBL/GenBank/DDBJ databases">
        <title>Chromosome-level genome assembly of Artemia franciscana.</title>
        <authorList>
            <person name="Jo E."/>
        </authorList>
    </citation>
    <scope>NUCLEOTIDE SEQUENCE</scope>
    <source>
        <tissue evidence="2">Whole body</tissue>
    </source>
</reference>
<dbReference type="Proteomes" id="UP001187531">
    <property type="component" value="Unassembled WGS sequence"/>
</dbReference>
<evidence type="ECO:0000313" key="3">
    <source>
        <dbReference type="Proteomes" id="UP001187531"/>
    </source>
</evidence>